<evidence type="ECO:0000313" key="1">
    <source>
        <dbReference type="EMBL" id="MBD2562327.1"/>
    </source>
</evidence>
<reference evidence="1 2" key="1">
    <citation type="journal article" date="2020" name="ISME J.">
        <title>Comparative genomics reveals insights into cyanobacterial evolution and habitat adaptation.</title>
        <authorList>
            <person name="Chen M.Y."/>
            <person name="Teng W.K."/>
            <person name="Zhao L."/>
            <person name="Hu C.X."/>
            <person name="Zhou Y.K."/>
            <person name="Han B.P."/>
            <person name="Song L.R."/>
            <person name="Shu W.S."/>
        </authorList>
    </citation>
    <scope>NUCLEOTIDE SEQUENCE [LARGE SCALE GENOMIC DNA]</scope>
    <source>
        <strain evidence="1 2">FACHB-391</strain>
    </source>
</reference>
<protein>
    <submittedName>
        <fullName evidence="1">Uncharacterized protein</fullName>
    </submittedName>
</protein>
<dbReference type="Proteomes" id="UP000604661">
    <property type="component" value="Unassembled WGS sequence"/>
</dbReference>
<proteinExistence type="predicted"/>
<accession>A0ABR8EZ48</accession>
<name>A0ABR8EZ48_NOSLI</name>
<evidence type="ECO:0000313" key="2">
    <source>
        <dbReference type="Proteomes" id="UP000604661"/>
    </source>
</evidence>
<comment type="caution">
    <text evidence="1">The sequence shown here is derived from an EMBL/GenBank/DDBJ whole genome shotgun (WGS) entry which is preliminary data.</text>
</comment>
<dbReference type="EMBL" id="JACJTE010000017">
    <property type="protein sequence ID" value="MBD2562327.1"/>
    <property type="molecule type" value="Genomic_DNA"/>
</dbReference>
<dbReference type="RefSeq" id="WP_190894909.1">
    <property type="nucleotide sequence ID" value="NZ_JACJTE010000017.1"/>
</dbReference>
<organism evidence="1 2">
    <name type="scientific">Nostoc linckia FACHB-391</name>
    <dbReference type="NCBI Taxonomy" id="2692906"/>
    <lineage>
        <taxon>Bacteria</taxon>
        <taxon>Bacillati</taxon>
        <taxon>Cyanobacteriota</taxon>
        <taxon>Cyanophyceae</taxon>
        <taxon>Nostocales</taxon>
        <taxon>Nostocaceae</taxon>
        <taxon>Nostoc</taxon>
    </lineage>
</organism>
<keyword evidence="2" id="KW-1185">Reference proteome</keyword>
<sequence>MMKMLFILVGPKGAGKTDIQLRFSETKYIAIAHQMVTEKHNGCIEPI</sequence>
<gene>
    <name evidence="1" type="ORF">H6G95_17255</name>
</gene>